<dbReference type="Pfam" id="PF06100">
    <property type="entry name" value="MCRA"/>
    <property type="match status" value="1"/>
</dbReference>
<dbReference type="EMBL" id="JAVXZY010000011">
    <property type="protein sequence ID" value="MDT9001884.1"/>
    <property type="molecule type" value="Genomic_DNA"/>
</dbReference>
<organism evidence="1 2">
    <name type="scientific">Roseateles aquae</name>
    <dbReference type="NCBI Taxonomy" id="3077235"/>
    <lineage>
        <taxon>Bacteria</taxon>
        <taxon>Pseudomonadati</taxon>
        <taxon>Pseudomonadota</taxon>
        <taxon>Betaproteobacteria</taxon>
        <taxon>Burkholderiales</taxon>
        <taxon>Sphaerotilaceae</taxon>
        <taxon>Roseateles</taxon>
    </lineage>
</organism>
<proteinExistence type="predicted"/>
<keyword evidence="2" id="KW-1185">Reference proteome</keyword>
<keyword evidence="1" id="KW-0456">Lyase</keyword>
<dbReference type="Proteomes" id="UP001246372">
    <property type="component" value="Unassembled WGS sequence"/>
</dbReference>
<dbReference type="EC" id="4.2.1.53" evidence="1"/>
<dbReference type="PANTHER" id="PTHR37417:SF2">
    <property type="entry name" value="67 KDA MYOSIN-CROSS-REACTIVE ANTIGEN FAMILY PROTEIN (AFU_ORTHOLOGUE AFUA_5G09970)"/>
    <property type="match status" value="1"/>
</dbReference>
<sequence length="526" mass="58244">MTQGRQAYLIGGGIGALASAAHLIRDGGWRGSDIHVLEAAAINGGAMDGSGNADEGYIVRGGRMFNFSYGCTYELLGFIPSLTDPSRTVLQEFQDFNELNKTEARARLVRGGAIVTDVDRMGFSARDRIDLLHIAGQSEASLGKKRIDECFAPAFFSSNFWLMWCTMFAFQPWHSAVEFKRYLHRFVHEFPRIHTLAGVDRSPLNQYDSVILPIETWLRGQGVQFHGSTVVEDIAFKPQRPGAAREITAERLYLIEASGPRTVVLGEGDLVFMTNGSMTAAASIGSHEQAPPLRSAKTPEWALWEKIARNRRDFGNPSAFADHVDESFWESFTVTCRSPLLLKLIEDFSGNPPGTGALMTFADSNWLMSIVVAKQPHFANQPAEVQVFWGYALFPDRPGNFVAKPMSECSGAEILQELLGHLRLRAHEAELMQHCRCVPVKLPYITAEFLLRDHSDRPAVVPTGSTNFAFVSQFCEQADDVVFTVEYSVRAAQTAVYQLLGLNKQPRPVYKASTAELAEALKTLLS</sequence>
<name>A0ABU3PH35_9BURK</name>
<dbReference type="GO" id="GO:0050151">
    <property type="term" value="F:oleate hydratase activity"/>
    <property type="evidence" value="ECO:0007669"/>
    <property type="project" value="UniProtKB-EC"/>
</dbReference>
<evidence type="ECO:0000313" key="1">
    <source>
        <dbReference type="EMBL" id="MDT9001884.1"/>
    </source>
</evidence>
<reference evidence="1" key="1">
    <citation type="submission" date="2023-09" db="EMBL/GenBank/DDBJ databases">
        <title>Paucibacter sp. APW11 Genome sequencing and assembly.</title>
        <authorList>
            <person name="Kim I."/>
        </authorList>
    </citation>
    <scope>NUCLEOTIDE SEQUENCE</scope>
    <source>
        <strain evidence="1">APW11</strain>
    </source>
</reference>
<evidence type="ECO:0000313" key="2">
    <source>
        <dbReference type="Proteomes" id="UP001246372"/>
    </source>
</evidence>
<dbReference type="Gene3D" id="3.50.50.60">
    <property type="entry name" value="FAD/NAD(P)-binding domain"/>
    <property type="match status" value="3"/>
</dbReference>
<protein>
    <submittedName>
        <fullName evidence="1">Oleate hydratase</fullName>
        <ecNumber evidence="1">4.2.1.53</ecNumber>
    </submittedName>
</protein>
<dbReference type="RefSeq" id="WP_315652767.1">
    <property type="nucleotide sequence ID" value="NZ_JAVXZY010000011.1"/>
</dbReference>
<dbReference type="SUPFAM" id="SSF51905">
    <property type="entry name" value="FAD/NAD(P)-binding domain"/>
    <property type="match status" value="1"/>
</dbReference>
<accession>A0ABU3PH35</accession>
<dbReference type="NCBIfam" id="NF010584">
    <property type="entry name" value="PRK13977.1"/>
    <property type="match status" value="1"/>
</dbReference>
<dbReference type="PANTHER" id="PTHR37417">
    <property type="entry name" value="67 KDA MYOSIN-CROSS-REACTIVE ANTIGEN FAMILY PROTEIN (AFU_ORTHOLOGUE AFUA_5G09970)"/>
    <property type="match status" value="1"/>
</dbReference>
<gene>
    <name evidence="1" type="ORF">RQP53_21585</name>
</gene>
<dbReference type="InterPro" id="IPR010354">
    <property type="entry name" value="Oleate_hydratase"/>
</dbReference>
<comment type="caution">
    <text evidence="1">The sequence shown here is derived from an EMBL/GenBank/DDBJ whole genome shotgun (WGS) entry which is preliminary data.</text>
</comment>
<dbReference type="InterPro" id="IPR036188">
    <property type="entry name" value="FAD/NAD-bd_sf"/>
</dbReference>